<evidence type="ECO:0008006" key="5">
    <source>
        <dbReference type="Google" id="ProtNLM"/>
    </source>
</evidence>
<name>A0A8J5LR89_ZINOF</name>
<sequence length="250" mass="28198">MRSLSNLGVCLSLVSGFLFLALVAELYYLFWRKKKNRTNRGREDGGYRSCSAKNLFLPLFSWRNPSSLSTTAINPHEISNPLKAVEEEDGTVEAELKRLQSLAGPPRFLFTIEEETKEDLESEDGRSRKGSRGKSLSDLFVTSSTPFLTPLSSPPFFTPPLTPMFEPLTEEELIKMCSSPPPKFKFLKDAEEKLQRKKLTEEARKITEEEEGSFISIKIGWTKDKGQQQHSSSSQVIPLTSSPSSFKPLR</sequence>
<accession>A0A8J5LR89</accession>
<proteinExistence type="predicted"/>
<feature type="region of interest" description="Disordered" evidence="1">
    <location>
        <begin position="114"/>
        <end position="134"/>
    </location>
</feature>
<keyword evidence="4" id="KW-1185">Reference proteome</keyword>
<dbReference type="AlphaFoldDB" id="A0A8J5LR89"/>
<evidence type="ECO:0000256" key="2">
    <source>
        <dbReference type="SAM" id="Phobius"/>
    </source>
</evidence>
<feature type="compositionally biased region" description="Polar residues" evidence="1">
    <location>
        <begin position="228"/>
        <end position="250"/>
    </location>
</feature>
<dbReference type="PANTHER" id="PTHR34054">
    <property type="entry name" value="EXPRESSED PROTEIN"/>
    <property type="match status" value="1"/>
</dbReference>
<dbReference type="EMBL" id="JACMSC010000001">
    <property type="protein sequence ID" value="KAG6535214.1"/>
    <property type="molecule type" value="Genomic_DNA"/>
</dbReference>
<dbReference type="InterPro" id="IPR045884">
    <property type="entry name" value="At5g59350-like"/>
</dbReference>
<evidence type="ECO:0000256" key="1">
    <source>
        <dbReference type="SAM" id="MobiDB-lite"/>
    </source>
</evidence>
<protein>
    <recommendedName>
        <fullName evidence="5">Membrane lipoprotein</fullName>
    </recommendedName>
</protein>
<comment type="caution">
    <text evidence="3">The sequence shown here is derived from an EMBL/GenBank/DDBJ whole genome shotgun (WGS) entry which is preliminary data.</text>
</comment>
<keyword evidence="2" id="KW-1133">Transmembrane helix</keyword>
<feature type="region of interest" description="Disordered" evidence="1">
    <location>
        <begin position="220"/>
        <end position="250"/>
    </location>
</feature>
<keyword evidence="2" id="KW-0812">Transmembrane</keyword>
<gene>
    <name evidence="3" type="ORF">ZIOFF_000179</name>
</gene>
<keyword evidence="2" id="KW-0472">Membrane</keyword>
<dbReference type="Proteomes" id="UP000734854">
    <property type="component" value="Unassembled WGS sequence"/>
</dbReference>
<evidence type="ECO:0000313" key="4">
    <source>
        <dbReference type="Proteomes" id="UP000734854"/>
    </source>
</evidence>
<dbReference type="PANTHER" id="PTHR34054:SF2">
    <property type="entry name" value="EXPRESSED PROTEIN"/>
    <property type="match status" value="1"/>
</dbReference>
<organism evidence="3 4">
    <name type="scientific">Zingiber officinale</name>
    <name type="common">Ginger</name>
    <name type="synonym">Amomum zingiber</name>
    <dbReference type="NCBI Taxonomy" id="94328"/>
    <lineage>
        <taxon>Eukaryota</taxon>
        <taxon>Viridiplantae</taxon>
        <taxon>Streptophyta</taxon>
        <taxon>Embryophyta</taxon>
        <taxon>Tracheophyta</taxon>
        <taxon>Spermatophyta</taxon>
        <taxon>Magnoliopsida</taxon>
        <taxon>Liliopsida</taxon>
        <taxon>Zingiberales</taxon>
        <taxon>Zingiberaceae</taxon>
        <taxon>Zingiber</taxon>
    </lineage>
</organism>
<reference evidence="3 4" key="1">
    <citation type="submission" date="2020-08" db="EMBL/GenBank/DDBJ databases">
        <title>Plant Genome Project.</title>
        <authorList>
            <person name="Zhang R.-G."/>
        </authorList>
    </citation>
    <scope>NUCLEOTIDE SEQUENCE [LARGE SCALE GENOMIC DNA]</scope>
    <source>
        <tissue evidence="3">Rhizome</tissue>
    </source>
</reference>
<evidence type="ECO:0000313" key="3">
    <source>
        <dbReference type="EMBL" id="KAG6535214.1"/>
    </source>
</evidence>
<feature type="transmembrane region" description="Helical" evidence="2">
    <location>
        <begin position="6"/>
        <end position="30"/>
    </location>
</feature>
<dbReference type="OrthoDB" id="687836at2759"/>